<keyword evidence="11" id="KW-1133">Transmembrane helix</keyword>
<feature type="domain" description="PAS" evidence="18">
    <location>
        <begin position="472"/>
        <end position="517"/>
    </location>
</feature>
<keyword evidence="23" id="KW-1185">Reference proteome</keyword>
<feature type="domain" description="PAS" evidence="18">
    <location>
        <begin position="603"/>
        <end position="647"/>
    </location>
</feature>
<dbReference type="InterPro" id="IPR003018">
    <property type="entry name" value="GAF"/>
</dbReference>
<name>A0ABY0ZEB8_9PSED</name>
<dbReference type="SUPFAM" id="SSF158472">
    <property type="entry name" value="HAMP domain-like"/>
    <property type="match status" value="1"/>
</dbReference>
<dbReference type="InterPro" id="IPR036890">
    <property type="entry name" value="HATPase_C_sf"/>
</dbReference>
<evidence type="ECO:0000256" key="10">
    <source>
        <dbReference type="ARBA" id="ARBA00022840"/>
    </source>
</evidence>
<evidence type="ECO:0000259" key="16">
    <source>
        <dbReference type="PROSITE" id="PS50109"/>
    </source>
</evidence>
<dbReference type="Pfam" id="PF02518">
    <property type="entry name" value="HATPase_c"/>
    <property type="match status" value="1"/>
</dbReference>
<dbReference type="InterPro" id="IPR003661">
    <property type="entry name" value="HisK_dim/P_dom"/>
</dbReference>
<evidence type="ECO:0000259" key="19">
    <source>
        <dbReference type="PROSITE" id="PS50113"/>
    </source>
</evidence>
<dbReference type="CDD" id="cd00130">
    <property type="entry name" value="PAS"/>
    <property type="match status" value="2"/>
</dbReference>
<dbReference type="EMBL" id="FNTT01000002">
    <property type="protein sequence ID" value="SEE56251.1"/>
    <property type="molecule type" value="Genomic_DNA"/>
</dbReference>
<proteinExistence type="predicted"/>
<keyword evidence="6" id="KW-0808">Transferase</keyword>
<dbReference type="Gene3D" id="1.20.120.160">
    <property type="entry name" value="HPT domain"/>
    <property type="match status" value="1"/>
</dbReference>
<dbReference type="CDD" id="cd06225">
    <property type="entry name" value="HAMP"/>
    <property type="match status" value="1"/>
</dbReference>
<dbReference type="SMART" id="SM00388">
    <property type="entry name" value="HisKA"/>
    <property type="match status" value="1"/>
</dbReference>
<dbReference type="InterPro" id="IPR011006">
    <property type="entry name" value="CheY-like_superfamily"/>
</dbReference>
<dbReference type="SMART" id="SM00448">
    <property type="entry name" value="REC"/>
    <property type="match status" value="2"/>
</dbReference>
<feature type="domain" description="Histidine kinase" evidence="16">
    <location>
        <begin position="741"/>
        <end position="962"/>
    </location>
</feature>
<dbReference type="InterPro" id="IPR013767">
    <property type="entry name" value="PAS_fold"/>
</dbReference>
<comment type="catalytic activity">
    <reaction evidence="1">
        <text>ATP + protein L-histidine = ADP + protein N-phospho-L-histidine.</text>
        <dbReference type="EC" id="2.7.13.3"/>
    </reaction>
</comment>
<dbReference type="PROSITE" id="PS50113">
    <property type="entry name" value="PAC"/>
    <property type="match status" value="1"/>
</dbReference>
<dbReference type="InterPro" id="IPR036097">
    <property type="entry name" value="HisK_dim/P_sf"/>
</dbReference>
<dbReference type="InterPro" id="IPR024478">
    <property type="entry name" value="HlyB_4HB_MCP"/>
</dbReference>
<comment type="subcellular location">
    <subcellularLocation>
        <location evidence="2">Cell membrane</location>
        <topology evidence="2">Multi-pass membrane protein</topology>
    </subcellularLocation>
</comment>
<feature type="domain" description="Response regulatory" evidence="17">
    <location>
        <begin position="981"/>
        <end position="1104"/>
    </location>
</feature>
<evidence type="ECO:0000259" key="17">
    <source>
        <dbReference type="PROSITE" id="PS50110"/>
    </source>
</evidence>
<dbReference type="RefSeq" id="WP_053187490.1">
    <property type="nucleotide sequence ID" value="NZ_FNTT01000002.1"/>
</dbReference>
<dbReference type="Gene3D" id="1.10.287.130">
    <property type="match status" value="1"/>
</dbReference>
<keyword evidence="10" id="KW-0067">ATP-binding</keyword>
<dbReference type="PROSITE" id="PS50894">
    <property type="entry name" value="HPT"/>
    <property type="match status" value="1"/>
</dbReference>
<evidence type="ECO:0000256" key="12">
    <source>
        <dbReference type="ARBA" id="ARBA00023012"/>
    </source>
</evidence>
<dbReference type="Pfam" id="PF01627">
    <property type="entry name" value="Hpt"/>
    <property type="match status" value="1"/>
</dbReference>
<dbReference type="InterPro" id="IPR035965">
    <property type="entry name" value="PAS-like_dom_sf"/>
</dbReference>
<evidence type="ECO:0000313" key="23">
    <source>
        <dbReference type="Proteomes" id="UP000183915"/>
    </source>
</evidence>
<gene>
    <name evidence="22" type="ORF">SAMN04490188_4431</name>
</gene>
<evidence type="ECO:0000256" key="5">
    <source>
        <dbReference type="ARBA" id="ARBA00022553"/>
    </source>
</evidence>
<dbReference type="Pfam" id="PF13185">
    <property type="entry name" value="GAF_2"/>
    <property type="match status" value="1"/>
</dbReference>
<evidence type="ECO:0000256" key="15">
    <source>
        <dbReference type="PROSITE-ProRule" id="PRU00169"/>
    </source>
</evidence>
<dbReference type="PANTHER" id="PTHR45339:SF1">
    <property type="entry name" value="HYBRID SIGNAL TRANSDUCTION HISTIDINE KINASE J"/>
    <property type="match status" value="1"/>
</dbReference>
<keyword evidence="5 15" id="KW-0597">Phosphoprotein</keyword>
<dbReference type="InterPro" id="IPR036641">
    <property type="entry name" value="HPT_dom_sf"/>
</dbReference>
<keyword evidence="7" id="KW-0812">Transmembrane</keyword>
<dbReference type="NCBIfam" id="TIGR00229">
    <property type="entry name" value="sensory_box"/>
    <property type="match status" value="2"/>
</dbReference>
<dbReference type="PRINTS" id="PR00344">
    <property type="entry name" value="BCTRLSENSOR"/>
</dbReference>
<comment type="caution">
    <text evidence="22">The sequence shown here is derived from an EMBL/GenBank/DDBJ whole genome shotgun (WGS) entry which is preliminary data.</text>
</comment>
<dbReference type="Gene3D" id="6.10.340.10">
    <property type="match status" value="1"/>
</dbReference>
<dbReference type="PROSITE" id="PS50109">
    <property type="entry name" value="HIS_KIN"/>
    <property type="match status" value="1"/>
</dbReference>
<evidence type="ECO:0000256" key="6">
    <source>
        <dbReference type="ARBA" id="ARBA00022679"/>
    </source>
</evidence>
<dbReference type="SUPFAM" id="SSF55874">
    <property type="entry name" value="ATPase domain of HSP90 chaperone/DNA topoisomerase II/histidine kinase"/>
    <property type="match status" value="1"/>
</dbReference>
<dbReference type="CDD" id="cd16922">
    <property type="entry name" value="HATPase_EvgS-ArcB-TorS-like"/>
    <property type="match status" value="1"/>
</dbReference>
<dbReference type="PANTHER" id="PTHR45339">
    <property type="entry name" value="HYBRID SIGNAL TRANSDUCTION HISTIDINE KINASE J"/>
    <property type="match status" value="1"/>
</dbReference>
<dbReference type="InterPro" id="IPR029016">
    <property type="entry name" value="GAF-like_dom_sf"/>
</dbReference>
<reference evidence="22 23" key="1">
    <citation type="submission" date="2016-10" db="EMBL/GenBank/DDBJ databases">
        <authorList>
            <person name="Varghese N."/>
            <person name="Submissions S."/>
        </authorList>
    </citation>
    <scope>NUCLEOTIDE SEQUENCE [LARGE SCALE GENOMIC DNA]</scope>
    <source>
        <strain evidence="22 23">BS3780</strain>
    </source>
</reference>
<evidence type="ECO:0000256" key="2">
    <source>
        <dbReference type="ARBA" id="ARBA00004651"/>
    </source>
</evidence>
<dbReference type="PROSITE" id="PS50112">
    <property type="entry name" value="PAS"/>
    <property type="match status" value="2"/>
</dbReference>
<dbReference type="CDD" id="cd17546">
    <property type="entry name" value="REC_hyHK_CKI1_RcsC-like"/>
    <property type="match status" value="2"/>
</dbReference>
<feature type="modified residue" description="4-aspartylphosphate" evidence="15">
    <location>
        <position position="1035"/>
    </location>
</feature>
<dbReference type="SUPFAM" id="SSF55781">
    <property type="entry name" value="GAF domain-like"/>
    <property type="match status" value="1"/>
</dbReference>
<dbReference type="SMART" id="SM00387">
    <property type="entry name" value="HATPase_c"/>
    <property type="match status" value="1"/>
</dbReference>
<evidence type="ECO:0000256" key="1">
    <source>
        <dbReference type="ARBA" id="ARBA00000085"/>
    </source>
</evidence>
<dbReference type="Pfam" id="PF00072">
    <property type="entry name" value="Response_reg"/>
    <property type="match status" value="2"/>
</dbReference>
<dbReference type="Pfam" id="PF12729">
    <property type="entry name" value="4HB_MCP_1"/>
    <property type="match status" value="1"/>
</dbReference>
<dbReference type="Pfam" id="PF00672">
    <property type="entry name" value="HAMP"/>
    <property type="match status" value="1"/>
</dbReference>
<dbReference type="InterPro" id="IPR000014">
    <property type="entry name" value="PAS"/>
</dbReference>
<dbReference type="EC" id="2.7.13.3" evidence="3"/>
<dbReference type="InterPro" id="IPR004358">
    <property type="entry name" value="Sig_transdc_His_kin-like_C"/>
</dbReference>
<dbReference type="InterPro" id="IPR008207">
    <property type="entry name" value="Sig_transdc_His_kin_Hpt_dom"/>
</dbReference>
<accession>A0ABY0ZEB8</accession>
<dbReference type="Gene3D" id="3.30.450.40">
    <property type="match status" value="1"/>
</dbReference>
<evidence type="ECO:0000259" key="18">
    <source>
        <dbReference type="PROSITE" id="PS50112"/>
    </source>
</evidence>
<evidence type="ECO:0000256" key="13">
    <source>
        <dbReference type="ARBA" id="ARBA00023136"/>
    </source>
</evidence>
<dbReference type="InterPro" id="IPR003660">
    <property type="entry name" value="HAMP_dom"/>
</dbReference>
<evidence type="ECO:0000259" key="21">
    <source>
        <dbReference type="PROSITE" id="PS50894"/>
    </source>
</evidence>
<dbReference type="Pfam" id="PF13426">
    <property type="entry name" value="PAS_9"/>
    <property type="match status" value="1"/>
</dbReference>
<dbReference type="InterPro" id="IPR000700">
    <property type="entry name" value="PAS-assoc_C"/>
</dbReference>
<dbReference type="Gene3D" id="3.40.50.2300">
    <property type="match status" value="2"/>
</dbReference>
<dbReference type="CDD" id="cd00082">
    <property type="entry name" value="HisKA"/>
    <property type="match status" value="1"/>
</dbReference>
<evidence type="ECO:0000259" key="20">
    <source>
        <dbReference type="PROSITE" id="PS50885"/>
    </source>
</evidence>
<feature type="modified residue" description="4-aspartylphosphate" evidence="15">
    <location>
        <position position="1182"/>
    </location>
</feature>
<dbReference type="Proteomes" id="UP000183915">
    <property type="component" value="Unassembled WGS sequence"/>
</dbReference>
<evidence type="ECO:0000256" key="3">
    <source>
        <dbReference type="ARBA" id="ARBA00012438"/>
    </source>
</evidence>
<feature type="domain" description="HPt" evidence="21">
    <location>
        <begin position="1292"/>
        <end position="1390"/>
    </location>
</feature>
<feature type="domain" description="PAC" evidence="19">
    <location>
        <begin position="550"/>
        <end position="602"/>
    </location>
</feature>
<keyword evidence="4" id="KW-1003">Cell membrane</keyword>
<evidence type="ECO:0000256" key="9">
    <source>
        <dbReference type="ARBA" id="ARBA00022777"/>
    </source>
</evidence>
<feature type="domain" description="Response regulatory" evidence="17">
    <location>
        <begin position="1132"/>
        <end position="1249"/>
    </location>
</feature>
<evidence type="ECO:0000313" key="22">
    <source>
        <dbReference type="EMBL" id="SEE56251.1"/>
    </source>
</evidence>
<dbReference type="Gene3D" id="3.30.450.20">
    <property type="entry name" value="PAS domain"/>
    <property type="match status" value="2"/>
</dbReference>
<evidence type="ECO:0000256" key="8">
    <source>
        <dbReference type="ARBA" id="ARBA00022741"/>
    </source>
</evidence>
<organism evidence="22 23">
    <name type="scientific">Pseudomonas kilonensis</name>
    <dbReference type="NCBI Taxonomy" id="132476"/>
    <lineage>
        <taxon>Bacteria</taxon>
        <taxon>Pseudomonadati</taxon>
        <taxon>Pseudomonadota</taxon>
        <taxon>Gammaproteobacteria</taxon>
        <taxon>Pseudomonadales</taxon>
        <taxon>Pseudomonadaceae</taxon>
        <taxon>Pseudomonas</taxon>
    </lineage>
</organism>
<dbReference type="Gene3D" id="3.30.565.10">
    <property type="entry name" value="Histidine kinase-like ATPase, C-terminal domain"/>
    <property type="match status" value="1"/>
</dbReference>
<keyword evidence="9" id="KW-0418">Kinase</keyword>
<keyword evidence="12" id="KW-0902">Two-component regulatory system</keyword>
<evidence type="ECO:0000256" key="11">
    <source>
        <dbReference type="ARBA" id="ARBA00022989"/>
    </source>
</evidence>
<dbReference type="SUPFAM" id="SSF47226">
    <property type="entry name" value="Histidine-containing phosphotransfer domain, HPT domain"/>
    <property type="match status" value="1"/>
</dbReference>
<keyword evidence="8" id="KW-0547">Nucleotide-binding</keyword>
<dbReference type="InterPro" id="IPR003594">
    <property type="entry name" value="HATPase_dom"/>
</dbReference>
<dbReference type="SUPFAM" id="SSF47384">
    <property type="entry name" value="Homodimeric domain of signal transducing histidine kinase"/>
    <property type="match status" value="1"/>
</dbReference>
<evidence type="ECO:0000256" key="7">
    <source>
        <dbReference type="ARBA" id="ARBA00022692"/>
    </source>
</evidence>
<feature type="modified residue" description="Phosphohistidine" evidence="14">
    <location>
        <position position="1331"/>
    </location>
</feature>
<sequence length="1474" mass="161875">MVKLRTLLERLALRHKLILGFATLLLLVLVLGVQSLRTQESLKRDMQNLYSQELVGMEHLHEARVQLPHLVQTLQRAVGTDSADVRIESLQHLHDTQTLLHRSLAEAKVTLRRPENLARLAEFDVLLQQLLREAERAFALIDLGRQGQALLLLNSSEFQRLDRQADALLHAIAEVKEASIRDTSKDIADFAERSTTLTYMLLLGGLALALLLCWLVSQSIRNPLNRVRAAVDQLAAGKLDQPIPHTDLNNETGDLARAIAKLQIESQQLERQRSVKAQIAELQIDLQQAGAPGELAQVFLQHMANQLGICQGVLYSVHPDFTRLVLMGGYATDSERPPQAQVMFGDGLLGQCAVDRQARQMQALPEQYWHLHSQLGEIPATCLLLQPILRGERLLGVLELAGLKVLDDEQSLLLQEAVPRLAAAMAILERNQAVQALLEETRRQADEMAGQTLLLEHQAQELEAQQSALRATEAWYRGIIEAAPDGMLVVGADGRILRTNQQLDRLFGYSAGELVGEAIERLVPVASRGRHVELRNGFMAHGDTRQMGAGLDDLQGVRKDGSLFSVEIGLSRLPSLEGRGVCVCASVRDVSERRQLQAALKVSEAQLRAVLDSSPVAMLIRDIEGRPTYCNPQFEHLFGVDIVQLEGIDPRRFWVDHQAHQRFVEAAEQGAVINFEATFQRSEGERFDVLVSAVTLEQRERVIRANWYFDITDRKAAEAEVHLAREIAEEATRAKSDFLATMSHEIRTPMNAIIGMSHLALRTELDHRQRNYIEKVHRSAENLLGIINDILDFSKIEAGRMHLEYIPFHLEDVLDGFVSMIGLKVEDKGLELLFSTPAGLPTALIGDPLRLGQVLINLGNNAAKFTEQGEVVVGVERLGTGEEQAQLHFWVRDSGIGMSPEQCSRLFQPFSQADSSTTRKYGGTGLGLAISKHLVELMGGRIWVESELGQGSIFHFEVSLGVQRDAQPRRMFTADELLGVRVLVVDDNASAREILSSMARSFGVEVDVAQSGRVALGMLVEAERKTLPYDLVLMDWRMPGMDGVETVRQMHAANLAQTPSVIMVTAFGREEAREEASRHGIQLPVVLTKPVTPSTLLEAIGTVLGKPPQADTRAGERSGQSASAVASLHGARLLLVEDNELNRELACELLESAGIELCVAIHGEDALDLLARDDDFDGVLMDCQMPVMDGYTATRRIREQSRWAGLPVIAMTADAMAGDRERALACGMNDHISKPLNVEGMFVTLAKWIHPRPGRTAHVTEVSPLSKVVPMGLPVELAGIDLAAGLATCMGKVELYLRLLRKFGSSQGAFRTEFLAARGGEDPSAATRLAHTLRGTAGNIGARAVADAAIALEQACLAGAQEQVVAAGLLAVEHCLNQVLEGLAGLADPQSFSEPLPVSHSDAELQARLAQVRDLLAESDTQALTVLHPLPGLTSDPRLAEQLRRVVQHAERFDFDQALELLENLTGLSQKAAR</sequence>
<keyword evidence="13" id="KW-0472">Membrane</keyword>
<dbReference type="PROSITE" id="PS50885">
    <property type="entry name" value="HAMP"/>
    <property type="match status" value="1"/>
</dbReference>
<dbReference type="SMART" id="SM00304">
    <property type="entry name" value="HAMP"/>
    <property type="match status" value="1"/>
</dbReference>
<evidence type="ECO:0000256" key="14">
    <source>
        <dbReference type="PROSITE-ProRule" id="PRU00110"/>
    </source>
</evidence>
<dbReference type="Pfam" id="PF00512">
    <property type="entry name" value="HisKA"/>
    <property type="match status" value="1"/>
</dbReference>
<dbReference type="SUPFAM" id="SSF55785">
    <property type="entry name" value="PYP-like sensor domain (PAS domain)"/>
    <property type="match status" value="2"/>
</dbReference>
<dbReference type="InterPro" id="IPR005467">
    <property type="entry name" value="His_kinase_dom"/>
</dbReference>
<evidence type="ECO:0000256" key="4">
    <source>
        <dbReference type="ARBA" id="ARBA00022475"/>
    </source>
</evidence>
<dbReference type="SMART" id="SM00091">
    <property type="entry name" value="PAS"/>
    <property type="match status" value="2"/>
</dbReference>
<dbReference type="Pfam" id="PF00989">
    <property type="entry name" value="PAS"/>
    <property type="match status" value="1"/>
</dbReference>
<dbReference type="InterPro" id="IPR001789">
    <property type="entry name" value="Sig_transdc_resp-reg_receiver"/>
</dbReference>
<dbReference type="PROSITE" id="PS50110">
    <property type="entry name" value="RESPONSE_REGULATORY"/>
    <property type="match status" value="2"/>
</dbReference>
<protein>
    <recommendedName>
        <fullName evidence="3">histidine kinase</fullName>
        <ecNumber evidence="3">2.7.13.3</ecNumber>
    </recommendedName>
</protein>
<dbReference type="SUPFAM" id="SSF52172">
    <property type="entry name" value="CheY-like"/>
    <property type="match status" value="2"/>
</dbReference>
<feature type="domain" description="HAMP" evidence="20">
    <location>
        <begin position="218"/>
        <end position="271"/>
    </location>
</feature>